<dbReference type="PROSITE" id="PS51885">
    <property type="entry name" value="NEPRILYSIN"/>
    <property type="match status" value="1"/>
</dbReference>
<evidence type="ECO:0000256" key="1">
    <source>
        <dbReference type="SAM" id="SignalP"/>
    </source>
</evidence>
<dbReference type="VEuPathDB" id="VectorBase:LOC119169618"/>
<proteinExistence type="predicted"/>
<dbReference type="Gene3D" id="1.10.1380.10">
    <property type="entry name" value="Neutral endopeptidase , domain2"/>
    <property type="match status" value="1"/>
</dbReference>
<sequence>MMIGGTKSRLLLLSGLVTVTLFVGSQTSHIEAALPSSLCNNAACSRLAALISEAANASAKPCVDFHDYVCGGWSRMARSLTMAEYTREAFIENVAHRARSVPVPYVHQTAEEKAVRYFSACDGVVSGAEDHLDDVKRLLINGGIVWPDAETNPDVLDSMFYMSLIARVPILLRMSLQGSGESKTISISSAMPTFLAAGRLERETTKVTAKKFFWTLYAAFSSTGSAGANRRFAVLVDQENCLVASLSAALANTKSSSATTSDIHHWAKMSSKQRWQVAFYKYWKISSHQYVPVAIENRDYFWAVFAHYRRFGDAQTMDLFGWLCVRALFPFTNRKIVSSYYASPAFESKHRTLCYDQTDKIMHYAFQSAIALGMTYTPLLDDVTSIVTRILTSTADTLTAGWLFFGECHPHSHSKDMFLGELAKYNTSYTAQAYASFPDMTNDPLINWIETASAAPSAFNYLLPAGELVHGQNVQIDQYPIKPAYLDVPWYALDAPRTVKLAGLGSRVAVQIFRELFSSKELCLGLKKSSEVLWKCVVDREGEDAERLQDARDDVLVSILASGVLWPVLEDLMTGSSSPSATIQSLSEIQLFFVVGCLLLCGKEHSEAECNLPLKDNVRFARAFYCRRGTPMHPKRTCSHASS</sequence>
<dbReference type="GO" id="GO:0004222">
    <property type="term" value="F:metalloendopeptidase activity"/>
    <property type="evidence" value="ECO:0007669"/>
    <property type="project" value="InterPro"/>
</dbReference>
<evidence type="ECO:0000313" key="3">
    <source>
        <dbReference type="Proteomes" id="UP000821866"/>
    </source>
</evidence>
<name>A0A9J6F8E9_RHIMP</name>
<evidence type="ECO:0000313" key="2">
    <source>
        <dbReference type="EMBL" id="KAH8042654.1"/>
    </source>
</evidence>
<dbReference type="InterPro" id="IPR024079">
    <property type="entry name" value="MetalloPept_cat_dom_sf"/>
</dbReference>
<accession>A0A9J6F8E9</accession>
<feature type="chain" id="PRO_5039939120" description="M13 family peptidase" evidence="1">
    <location>
        <begin position="28"/>
        <end position="643"/>
    </location>
</feature>
<dbReference type="PANTHER" id="PTHR11733:SF241">
    <property type="entry name" value="GH26575P-RELATED"/>
    <property type="match status" value="1"/>
</dbReference>
<dbReference type="InterPro" id="IPR042089">
    <property type="entry name" value="Peptidase_M13_dom_2"/>
</dbReference>
<dbReference type="GO" id="GO:0016485">
    <property type="term" value="P:protein processing"/>
    <property type="evidence" value="ECO:0007669"/>
    <property type="project" value="TreeGrafter"/>
</dbReference>
<gene>
    <name evidence="2" type="ORF">HPB51_025157</name>
</gene>
<dbReference type="PANTHER" id="PTHR11733">
    <property type="entry name" value="ZINC METALLOPROTEASE FAMILY M13 NEPRILYSIN-RELATED"/>
    <property type="match status" value="1"/>
</dbReference>
<keyword evidence="3" id="KW-1185">Reference proteome</keyword>
<dbReference type="InterPro" id="IPR000718">
    <property type="entry name" value="Peptidase_M13"/>
</dbReference>
<dbReference type="SUPFAM" id="SSF55486">
    <property type="entry name" value="Metalloproteases ('zincins'), catalytic domain"/>
    <property type="match status" value="2"/>
</dbReference>
<comment type="caution">
    <text evidence="2">The sequence shown here is derived from an EMBL/GenBank/DDBJ whole genome shotgun (WGS) entry which is preliminary data.</text>
</comment>
<dbReference type="GO" id="GO:0005886">
    <property type="term" value="C:plasma membrane"/>
    <property type="evidence" value="ECO:0007669"/>
    <property type="project" value="TreeGrafter"/>
</dbReference>
<protein>
    <recommendedName>
        <fullName evidence="4">M13 family peptidase</fullName>
    </recommendedName>
</protein>
<dbReference type="Gene3D" id="3.40.390.10">
    <property type="entry name" value="Collagenase (Catalytic Domain)"/>
    <property type="match status" value="2"/>
</dbReference>
<dbReference type="Proteomes" id="UP000821866">
    <property type="component" value="Chromosome 1"/>
</dbReference>
<organism evidence="2 3">
    <name type="scientific">Rhipicephalus microplus</name>
    <name type="common">Cattle tick</name>
    <name type="synonym">Boophilus microplus</name>
    <dbReference type="NCBI Taxonomy" id="6941"/>
    <lineage>
        <taxon>Eukaryota</taxon>
        <taxon>Metazoa</taxon>
        <taxon>Ecdysozoa</taxon>
        <taxon>Arthropoda</taxon>
        <taxon>Chelicerata</taxon>
        <taxon>Arachnida</taxon>
        <taxon>Acari</taxon>
        <taxon>Parasitiformes</taxon>
        <taxon>Ixodida</taxon>
        <taxon>Ixodoidea</taxon>
        <taxon>Ixodidae</taxon>
        <taxon>Rhipicephalinae</taxon>
        <taxon>Rhipicephalus</taxon>
        <taxon>Boophilus</taxon>
    </lineage>
</organism>
<keyword evidence="1" id="KW-0732">Signal</keyword>
<dbReference type="AlphaFoldDB" id="A0A9J6F8E9"/>
<dbReference type="EMBL" id="JABSTU010000001">
    <property type="protein sequence ID" value="KAH8042654.1"/>
    <property type="molecule type" value="Genomic_DNA"/>
</dbReference>
<reference evidence="2" key="1">
    <citation type="journal article" date="2020" name="Cell">
        <title>Large-Scale Comparative Analyses of Tick Genomes Elucidate Their Genetic Diversity and Vector Capacities.</title>
        <authorList>
            <consortium name="Tick Genome and Microbiome Consortium (TIGMIC)"/>
            <person name="Jia N."/>
            <person name="Wang J."/>
            <person name="Shi W."/>
            <person name="Du L."/>
            <person name="Sun Y."/>
            <person name="Zhan W."/>
            <person name="Jiang J.F."/>
            <person name="Wang Q."/>
            <person name="Zhang B."/>
            <person name="Ji P."/>
            <person name="Bell-Sakyi L."/>
            <person name="Cui X.M."/>
            <person name="Yuan T.T."/>
            <person name="Jiang B.G."/>
            <person name="Yang W.F."/>
            <person name="Lam T.T."/>
            <person name="Chang Q.C."/>
            <person name="Ding S.J."/>
            <person name="Wang X.J."/>
            <person name="Zhu J.G."/>
            <person name="Ruan X.D."/>
            <person name="Zhao L."/>
            <person name="Wei J.T."/>
            <person name="Ye R.Z."/>
            <person name="Que T.C."/>
            <person name="Du C.H."/>
            <person name="Zhou Y.H."/>
            <person name="Cheng J.X."/>
            <person name="Dai P.F."/>
            <person name="Guo W.B."/>
            <person name="Han X.H."/>
            <person name="Huang E.J."/>
            <person name="Li L.F."/>
            <person name="Wei W."/>
            <person name="Gao Y.C."/>
            <person name="Liu J.Z."/>
            <person name="Shao H.Z."/>
            <person name="Wang X."/>
            <person name="Wang C.C."/>
            <person name="Yang T.C."/>
            <person name="Huo Q.B."/>
            <person name="Li W."/>
            <person name="Chen H.Y."/>
            <person name="Chen S.E."/>
            <person name="Zhou L.G."/>
            <person name="Ni X.B."/>
            <person name="Tian J.H."/>
            <person name="Sheng Y."/>
            <person name="Liu T."/>
            <person name="Pan Y.S."/>
            <person name="Xia L.Y."/>
            <person name="Li J."/>
            <person name="Zhao F."/>
            <person name="Cao W.C."/>
        </authorList>
    </citation>
    <scope>NUCLEOTIDE SEQUENCE</scope>
    <source>
        <strain evidence="2">Rmic-2018</strain>
    </source>
</reference>
<feature type="signal peptide" evidence="1">
    <location>
        <begin position="1"/>
        <end position="27"/>
    </location>
</feature>
<reference evidence="2" key="2">
    <citation type="submission" date="2021-09" db="EMBL/GenBank/DDBJ databases">
        <authorList>
            <person name="Jia N."/>
            <person name="Wang J."/>
            <person name="Shi W."/>
            <person name="Du L."/>
            <person name="Sun Y."/>
            <person name="Zhan W."/>
            <person name="Jiang J."/>
            <person name="Wang Q."/>
            <person name="Zhang B."/>
            <person name="Ji P."/>
            <person name="Sakyi L.B."/>
            <person name="Cui X."/>
            <person name="Yuan T."/>
            <person name="Jiang B."/>
            <person name="Yang W."/>
            <person name="Lam T.T.-Y."/>
            <person name="Chang Q."/>
            <person name="Ding S."/>
            <person name="Wang X."/>
            <person name="Zhu J."/>
            <person name="Ruan X."/>
            <person name="Zhao L."/>
            <person name="Wei J."/>
            <person name="Que T."/>
            <person name="Du C."/>
            <person name="Cheng J."/>
            <person name="Dai P."/>
            <person name="Han X."/>
            <person name="Huang E."/>
            <person name="Gao Y."/>
            <person name="Liu J."/>
            <person name="Shao H."/>
            <person name="Ye R."/>
            <person name="Li L."/>
            <person name="Wei W."/>
            <person name="Wang X."/>
            <person name="Wang C."/>
            <person name="Huo Q."/>
            <person name="Li W."/>
            <person name="Guo W."/>
            <person name="Chen H."/>
            <person name="Chen S."/>
            <person name="Zhou L."/>
            <person name="Zhou L."/>
            <person name="Ni X."/>
            <person name="Tian J."/>
            <person name="Zhou Y."/>
            <person name="Sheng Y."/>
            <person name="Liu T."/>
            <person name="Pan Y."/>
            <person name="Xia L."/>
            <person name="Li J."/>
            <person name="Zhao F."/>
            <person name="Cao W."/>
        </authorList>
    </citation>
    <scope>NUCLEOTIDE SEQUENCE</scope>
    <source>
        <strain evidence="2">Rmic-2018</strain>
        <tissue evidence="2">Larvae</tissue>
    </source>
</reference>
<evidence type="ECO:0008006" key="4">
    <source>
        <dbReference type="Google" id="ProtNLM"/>
    </source>
</evidence>